<evidence type="ECO:0000313" key="7">
    <source>
        <dbReference type="Proteomes" id="UP001596422"/>
    </source>
</evidence>
<keyword evidence="2 3" id="KW-0807">Transducer</keyword>
<feature type="domain" description="Methyl-accepting transducer" evidence="5">
    <location>
        <begin position="116"/>
        <end position="352"/>
    </location>
</feature>
<dbReference type="Gene3D" id="1.10.287.950">
    <property type="entry name" value="Methyl-accepting chemotaxis protein"/>
    <property type="match status" value="1"/>
</dbReference>
<dbReference type="SUPFAM" id="SSF58104">
    <property type="entry name" value="Methyl-accepting chemotaxis protein (MCP) signaling domain"/>
    <property type="match status" value="1"/>
</dbReference>
<dbReference type="SMART" id="SM00283">
    <property type="entry name" value="MA"/>
    <property type="match status" value="1"/>
</dbReference>
<keyword evidence="4" id="KW-0812">Transmembrane</keyword>
<keyword evidence="4" id="KW-0472">Membrane</keyword>
<dbReference type="RefSeq" id="WP_379911266.1">
    <property type="nucleotide sequence ID" value="NZ_JBHSWE010000001.1"/>
</dbReference>
<reference evidence="7" key="1">
    <citation type="journal article" date="2019" name="Int. J. Syst. Evol. Microbiol.">
        <title>The Global Catalogue of Microorganisms (GCM) 10K type strain sequencing project: providing services to taxonomists for standard genome sequencing and annotation.</title>
        <authorList>
            <consortium name="The Broad Institute Genomics Platform"/>
            <consortium name="The Broad Institute Genome Sequencing Center for Infectious Disease"/>
            <person name="Wu L."/>
            <person name="Ma J."/>
        </authorList>
    </citation>
    <scope>NUCLEOTIDE SEQUENCE [LARGE SCALE GENOMIC DNA]</scope>
    <source>
        <strain evidence="7">NBRC 111756</strain>
    </source>
</reference>
<comment type="caution">
    <text evidence="6">The sequence shown here is derived from an EMBL/GenBank/DDBJ whole genome shotgun (WGS) entry which is preliminary data.</text>
</comment>
<evidence type="ECO:0000259" key="5">
    <source>
        <dbReference type="PROSITE" id="PS50111"/>
    </source>
</evidence>
<evidence type="ECO:0000313" key="6">
    <source>
        <dbReference type="EMBL" id="MFC6672852.1"/>
    </source>
</evidence>
<sequence>MQWLTYPVFLLLHAFGIGGLLATLVGTLMLGLLQLLLFPSLAVWPLLLIAVYLGGACLWRVAEEIERLGGHCERMLQSAGTPAPADSGWLLLLPVVGRFRQLLQQERRQQQLLQQRLDEISHSSRELEQSAVLVTRSAEGQSEAASTAAAAVEELTVSIQEVVGLADTSRASSVEAGAQLDGSIRQLGTLVTQVNEMAGQALTTSELMRELNANSDSIHEMTAVIRGIADQTNLLALNAAIEAARAGESGRGFAVVADEVRRLALHSQASAAEIGRTIESVQQHIETATRQMSDLSDLAHCGAQTSSAVRSVLDQARQRTEQLTGQVMQVAVSTGQQGQAVAEIACLAERVSQGNADNLLAAGQARTIAHHLTRLTE</sequence>
<dbReference type="PANTHER" id="PTHR32089">
    <property type="entry name" value="METHYL-ACCEPTING CHEMOTAXIS PROTEIN MCPB"/>
    <property type="match status" value="1"/>
</dbReference>
<proteinExistence type="predicted"/>
<evidence type="ECO:0000256" key="2">
    <source>
        <dbReference type="ARBA" id="ARBA00023224"/>
    </source>
</evidence>
<gene>
    <name evidence="6" type="ORF">ACFQDL_24295</name>
</gene>
<dbReference type="Proteomes" id="UP001596422">
    <property type="component" value="Unassembled WGS sequence"/>
</dbReference>
<keyword evidence="7" id="KW-1185">Reference proteome</keyword>
<organism evidence="6 7">
    <name type="scientific">Marinobacterium aestuariivivens</name>
    <dbReference type="NCBI Taxonomy" id="1698799"/>
    <lineage>
        <taxon>Bacteria</taxon>
        <taxon>Pseudomonadati</taxon>
        <taxon>Pseudomonadota</taxon>
        <taxon>Gammaproteobacteria</taxon>
        <taxon>Oceanospirillales</taxon>
        <taxon>Oceanospirillaceae</taxon>
        <taxon>Marinobacterium</taxon>
    </lineage>
</organism>
<dbReference type="PROSITE" id="PS50111">
    <property type="entry name" value="CHEMOTAXIS_TRANSDUC_2"/>
    <property type="match status" value="1"/>
</dbReference>
<accession>A0ABW2A5W5</accession>
<keyword evidence="4" id="KW-1133">Transmembrane helix</keyword>
<evidence type="ECO:0000256" key="1">
    <source>
        <dbReference type="ARBA" id="ARBA00004370"/>
    </source>
</evidence>
<dbReference type="EMBL" id="JBHSWE010000001">
    <property type="protein sequence ID" value="MFC6672852.1"/>
    <property type="molecule type" value="Genomic_DNA"/>
</dbReference>
<dbReference type="Pfam" id="PF00015">
    <property type="entry name" value="MCPsignal"/>
    <property type="match status" value="1"/>
</dbReference>
<comment type="subcellular location">
    <subcellularLocation>
        <location evidence="1">Membrane</location>
    </subcellularLocation>
</comment>
<feature type="transmembrane region" description="Helical" evidence="4">
    <location>
        <begin position="42"/>
        <end position="62"/>
    </location>
</feature>
<feature type="transmembrane region" description="Helical" evidence="4">
    <location>
        <begin position="6"/>
        <end position="30"/>
    </location>
</feature>
<evidence type="ECO:0000256" key="3">
    <source>
        <dbReference type="PROSITE-ProRule" id="PRU00284"/>
    </source>
</evidence>
<protein>
    <submittedName>
        <fullName evidence="6">Methyl-accepting chemotaxis protein</fullName>
    </submittedName>
</protein>
<dbReference type="InterPro" id="IPR004089">
    <property type="entry name" value="MCPsignal_dom"/>
</dbReference>
<name>A0ABW2A5W5_9GAMM</name>
<evidence type="ECO:0000256" key="4">
    <source>
        <dbReference type="SAM" id="Phobius"/>
    </source>
</evidence>
<dbReference type="PANTHER" id="PTHR32089:SF112">
    <property type="entry name" value="LYSOZYME-LIKE PROTEIN-RELATED"/>
    <property type="match status" value="1"/>
</dbReference>